<keyword evidence="1" id="KW-1133">Transmembrane helix</keyword>
<feature type="transmembrane region" description="Helical" evidence="1">
    <location>
        <begin position="89"/>
        <end position="109"/>
    </location>
</feature>
<gene>
    <name evidence="2" type="ORF">CTEN210_00586</name>
</gene>
<dbReference type="AlphaFoldDB" id="A0AAD3CDI6"/>
<evidence type="ECO:0000313" key="2">
    <source>
        <dbReference type="EMBL" id="GFH44112.1"/>
    </source>
</evidence>
<protein>
    <submittedName>
        <fullName evidence="2">Uncharacterized protein</fullName>
    </submittedName>
</protein>
<dbReference type="EMBL" id="BLLK01000019">
    <property type="protein sequence ID" value="GFH44112.1"/>
    <property type="molecule type" value="Genomic_DNA"/>
</dbReference>
<organism evidence="2 3">
    <name type="scientific">Chaetoceros tenuissimus</name>
    <dbReference type="NCBI Taxonomy" id="426638"/>
    <lineage>
        <taxon>Eukaryota</taxon>
        <taxon>Sar</taxon>
        <taxon>Stramenopiles</taxon>
        <taxon>Ochrophyta</taxon>
        <taxon>Bacillariophyta</taxon>
        <taxon>Coscinodiscophyceae</taxon>
        <taxon>Chaetocerotophycidae</taxon>
        <taxon>Chaetocerotales</taxon>
        <taxon>Chaetocerotaceae</taxon>
        <taxon>Chaetoceros</taxon>
    </lineage>
</organism>
<keyword evidence="1" id="KW-0472">Membrane</keyword>
<keyword evidence="1" id="KW-0812">Transmembrane</keyword>
<feature type="transmembrane region" description="Helical" evidence="1">
    <location>
        <begin position="121"/>
        <end position="142"/>
    </location>
</feature>
<feature type="transmembrane region" description="Helical" evidence="1">
    <location>
        <begin position="162"/>
        <end position="187"/>
    </location>
</feature>
<accession>A0AAD3CDI6</accession>
<dbReference type="Proteomes" id="UP001054902">
    <property type="component" value="Unassembled WGS sequence"/>
</dbReference>
<comment type="caution">
    <text evidence="2">The sequence shown here is derived from an EMBL/GenBank/DDBJ whole genome shotgun (WGS) entry which is preliminary data.</text>
</comment>
<reference evidence="2 3" key="1">
    <citation type="journal article" date="2021" name="Sci. Rep.">
        <title>The genome of the diatom Chaetoceros tenuissimus carries an ancient integrated fragment of an extant virus.</title>
        <authorList>
            <person name="Hongo Y."/>
            <person name="Kimura K."/>
            <person name="Takaki Y."/>
            <person name="Yoshida Y."/>
            <person name="Baba S."/>
            <person name="Kobayashi G."/>
            <person name="Nagasaki K."/>
            <person name="Hano T."/>
            <person name="Tomaru Y."/>
        </authorList>
    </citation>
    <scope>NUCLEOTIDE SEQUENCE [LARGE SCALE GENOMIC DNA]</scope>
    <source>
        <strain evidence="2 3">NIES-3715</strain>
    </source>
</reference>
<feature type="transmembrane region" description="Helical" evidence="1">
    <location>
        <begin position="61"/>
        <end position="83"/>
    </location>
</feature>
<sequence length="201" mass="22410">MGNPQETHYPSMHDVEEGAIERNNINPNELPPVNIPMTADIDNIQGTHEGKIICCCDTRMAYIYWSITILIVEVVTSITSWTYGRFSLALPFSIGYAIFLLFFSIVGLIGGITVKKSLVRIGFIGCIIKALFFLIGLISNGIMWGHSLRESHSTDIDLRNLWLTMIIVESIFVSLNVSGVLLARLFIKEINAGIFINTDDN</sequence>
<evidence type="ECO:0000256" key="1">
    <source>
        <dbReference type="SAM" id="Phobius"/>
    </source>
</evidence>
<name>A0AAD3CDI6_9STRA</name>
<keyword evidence="3" id="KW-1185">Reference proteome</keyword>
<proteinExistence type="predicted"/>
<evidence type="ECO:0000313" key="3">
    <source>
        <dbReference type="Proteomes" id="UP001054902"/>
    </source>
</evidence>